<reference evidence="14" key="1">
    <citation type="journal article" date="2018" name="PeerJ">
        <title>Characterization of five complete Cyrtodactylus mitogenome structures reveals low structural diversity and conservation of repeated sequences in the lineage.</title>
        <authorList>
            <person name="Areesirisuk P."/>
            <person name="Muangmai N."/>
            <person name="Kunya K."/>
            <person name="Singchat W."/>
            <person name="Sillapaprayoon S."/>
            <person name="Lapbenjakul S."/>
            <person name="Thapana W."/>
            <person name="Kantachumpoo A."/>
            <person name="Baicharoen S."/>
            <person name="Rerkamnuaychoke B."/>
            <person name="Peyachoknagul S."/>
            <person name="Han K."/>
            <person name="Srikulnath K."/>
        </authorList>
    </citation>
    <scope>NUCLEOTIDE SEQUENCE</scope>
</reference>
<gene>
    <name evidence="14" type="primary">ATP8</name>
</gene>
<keyword evidence="6 12" id="KW-0375">Hydrogen ion transport</keyword>
<evidence type="ECO:0000256" key="2">
    <source>
        <dbReference type="ARBA" id="ARBA00008892"/>
    </source>
</evidence>
<evidence type="ECO:0000256" key="13">
    <source>
        <dbReference type="SAM" id="Phobius"/>
    </source>
</evidence>
<dbReference type="GO" id="GO:0015078">
    <property type="term" value="F:proton transmembrane transporter activity"/>
    <property type="evidence" value="ECO:0007669"/>
    <property type="project" value="InterPro"/>
</dbReference>
<name>A0A2Z6BF12_9SAUR</name>
<dbReference type="InterPro" id="IPR001421">
    <property type="entry name" value="ATP8_metazoa"/>
</dbReference>
<evidence type="ECO:0000256" key="8">
    <source>
        <dbReference type="ARBA" id="ARBA00023065"/>
    </source>
</evidence>
<evidence type="ECO:0000256" key="6">
    <source>
        <dbReference type="ARBA" id="ARBA00022781"/>
    </source>
</evidence>
<evidence type="ECO:0000256" key="1">
    <source>
        <dbReference type="ARBA" id="ARBA00004304"/>
    </source>
</evidence>
<proteinExistence type="inferred from homology"/>
<evidence type="ECO:0000256" key="10">
    <source>
        <dbReference type="ARBA" id="ARBA00023136"/>
    </source>
</evidence>
<keyword evidence="11" id="KW-0066">ATP synthesis</keyword>
<feature type="transmembrane region" description="Helical" evidence="13">
    <location>
        <begin position="6"/>
        <end position="24"/>
    </location>
</feature>
<keyword evidence="8 12" id="KW-0406">Ion transport</keyword>
<keyword evidence="3 12" id="KW-0813">Transport</keyword>
<comment type="subcellular location">
    <subcellularLocation>
        <location evidence="1 12">Mitochondrion membrane</location>
        <topology evidence="1 12">Single-pass membrane protein</topology>
    </subcellularLocation>
</comment>
<dbReference type="GO" id="GO:0015986">
    <property type="term" value="P:proton motive force-driven ATP synthesis"/>
    <property type="evidence" value="ECO:0007669"/>
    <property type="project" value="InterPro"/>
</dbReference>
<evidence type="ECO:0000256" key="12">
    <source>
        <dbReference type="RuleBase" id="RU003661"/>
    </source>
</evidence>
<evidence type="ECO:0000313" key="14">
    <source>
        <dbReference type="EMBL" id="BBD20503.1"/>
    </source>
</evidence>
<dbReference type="EMBL" id="AP018117">
    <property type="protein sequence ID" value="BBD20503.1"/>
    <property type="molecule type" value="Genomic_DNA"/>
</dbReference>
<dbReference type="Pfam" id="PF00895">
    <property type="entry name" value="ATP-synt_8"/>
    <property type="match status" value="1"/>
</dbReference>
<dbReference type="GO" id="GO:0031966">
    <property type="term" value="C:mitochondrial membrane"/>
    <property type="evidence" value="ECO:0007669"/>
    <property type="project" value="UniProtKB-SubCell"/>
</dbReference>
<keyword evidence="10 13" id="KW-0472">Membrane</keyword>
<evidence type="ECO:0000256" key="9">
    <source>
        <dbReference type="ARBA" id="ARBA00023128"/>
    </source>
</evidence>
<accession>A0A2Z6BF12</accession>
<evidence type="ECO:0000256" key="7">
    <source>
        <dbReference type="ARBA" id="ARBA00022989"/>
    </source>
</evidence>
<evidence type="ECO:0000256" key="4">
    <source>
        <dbReference type="ARBA" id="ARBA00022547"/>
    </source>
</evidence>
<evidence type="ECO:0000256" key="11">
    <source>
        <dbReference type="ARBA" id="ARBA00023310"/>
    </source>
</evidence>
<protein>
    <recommendedName>
        <fullName evidence="12">ATP synthase complex subunit 8</fullName>
    </recommendedName>
</protein>
<dbReference type="GO" id="GO:0045259">
    <property type="term" value="C:proton-transporting ATP synthase complex"/>
    <property type="evidence" value="ECO:0007669"/>
    <property type="project" value="UniProtKB-KW"/>
</dbReference>
<sequence>MPQLYPEPWFMTFISSWTILAILFKLTLNNISTSQPPNKPNKLTATSNPWYWTWQ</sequence>
<keyword evidence="7 13" id="KW-1133">Transmembrane helix</keyword>
<keyword evidence="5 12" id="KW-0812">Transmembrane</keyword>
<keyword evidence="4 12" id="KW-0138">CF(0)</keyword>
<comment type="similarity">
    <text evidence="2 12">Belongs to the ATPase protein 8 family.</text>
</comment>
<geneLocation type="mitochondrion" evidence="14"/>
<dbReference type="AlphaFoldDB" id="A0A2Z6BF12"/>
<organism evidence="14">
    <name type="scientific">Cyrtodactylus chanhomeae</name>
    <dbReference type="NCBI Taxonomy" id="1234020"/>
    <lineage>
        <taxon>Eukaryota</taxon>
        <taxon>Metazoa</taxon>
        <taxon>Chordata</taxon>
        <taxon>Craniata</taxon>
        <taxon>Vertebrata</taxon>
        <taxon>Euteleostomi</taxon>
        <taxon>Lepidosauria</taxon>
        <taxon>Squamata</taxon>
        <taxon>Bifurcata</taxon>
        <taxon>Gekkota</taxon>
        <taxon>Gekkonidae</taxon>
        <taxon>Gekkoninae</taxon>
        <taxon>Cyrtodactylus</taxon>
    </lineage>
</organism>
<keyword evidence="9 12" id="KW-0496">Mitochondrion</keyword>
<evidence type="ECO:0000256" key="5">
    <source>
        <dbReference type="ARBA" id="ARBA00022692"/>
    </source>
</evidence>
<evidence type="ECO:0000256" key="3">
    <source>
        <dbReference type="ARBA" id="ARBA00022448"/>
    </source>
</evidence>